<dbReference type="EMBL" id="JAYKXN010000007">
    <property type="protein sequence ID" value="KAK7270689.1"/>
    <property type="molecule type" value="Genomic_DNA"/>
</dbReference>
<dbReference type="GO" id="GO:0016554">
    <property type="term" value="P:cytidine to uridine editing"/>
    <property type="evidence" value="ECO:0007669"/>
    <property type="project" value="TreeGrafter"/>
</dbReference>
<feature type="domain" description="RRM" evidence="3">
    <location>
        <begin position="86"/>
        <end position="164"/>
    </location>
</feature>
<protein>
    <recommendedName>
        <fullName evidence="3">RRM domain-containing protein</fullName>
    </recommendedName>
</protein>
<dbReference type="Proteomes" id="UP001359559">
    <property type="component" value="Unassembled WGS sequence"/>
</dbReference>
<gene>
    <name evidence="4" type="ORF">RJT34_26023</name>
</gene>
<proteinExistence type="predicted"/>
<keyword evidence="5" id="KW-1185">Reference proteome</keyword>
<dbReference type="PANTHER" id="PTHR48029:SF1">
    <property type="entry name" value="NUCLEOLAR PROTEIN 8"/>
    <property type="match status" value="1"/>
</dbReference>
<evidence type="ECO:0000313" key="4">
    <source>
        <dbReference type="EMBL" id="KAK7270689.1"/>
    </source>
</evidence>
<dbReference type="PANTHER" id="PTHR48029">
    <property type="entry name" value="NUCLEOLAR PROTEIN 8"/>
    <property type="match status" value="1"/>
</dbReference>
<accession>A0AAN9F6R5</accession>
<evidence type="ECO:0000256" key="2">
    <source>
        <dbReference type="PROSITE-ProRule" id="PRU00176"/>
    </source>
</evidence>
<comment type="caution">
    <text evidence="4">The sequence shown here is derived from an EMBL/GenBank/DDBJ whole genome shotgun (WGS) entry which is preliminary data.</text>
</comment>
<keyword evidence="1 2" id="KW-0694">RNA-binding</keyword>
<dbReference type="AlphaFoldDB" id="A0AAN9F6R5"/>
<dbReference type="InterPro" id="IPR000504">
    <property type="entry name" value="RRM_dom"/>
</dbReference>
<dbReference type="GO" id="GO:1900871">
    <property type="term" value="P:chloroplast mRNA modification"/>
    <property type="evidence" value="ECO:0007669"/>
    <property type="project" value="TreeGrafter"/>
</dbReference>
<evidence type="ECO:0000259" key="3">
    <source>
        <dbReference type="PROSITE" id="PS50102"/>
    </source>
</evidence>
<dbReference type="Gene3D" id="3.30.70.330">
    <property type="match status" value="1"/>
</dbReference>
<dbReference type="GO" id="GO:0009507">
    <property type="term" value="C:chloroplast"/>
    <property type="evidence" value="ECO:0007669"/>
    <property type="project" value="TreeGrafter"/>
</dbReference>
<reference evidence="4 5" key="1">
    <citation type="submission" date="2024-01" db="EMBL/GenBank/DDBJ databases">
        <title>The genomes of 5 underutilized Papilionoideae crops provide insights into root nodulation and disease resistance.</title>
        <authorList>
            <person name="Yuan L."/>
        </authorList>
    </citation>
    <scope>NUCLEOTIDE SEQUENCE [LARGE SCALE GENOMIC DNA]</scope>
    <source>
        <strain evidence="4">LY-2023</strain>
        <tissue evidence="4">Leaf</tissue>
    </source>
</reference>
<dbReference type="Pfam" id="PF00076">
    <property type="entry name" value="RRM_1"/>
    <property type="match status" value="1"/>
</dbReference>
<evidence type="ECO:0000313" key="5">
    <source>
        <dbReference type="Proteomes" id="UP001359559"/>
    </source>
</evidence>
<organism evidence="4 5">
    <name type="scientific">Clitoria ternatea</name>
    <name type="common">Butterfly pea</name>
    <dbReference type="NCBI Taxonomy" id="43366"/>
    <lineage>
        <taxon>Eukaryota</taxon>
        <taxon>Viridiplantae</taxon>
        <taxon>Streptophyta</taxon>
        <taxon>Embryophyta</taxon>
        <taxon>Tracheophyta</taxon>
        <taxon>Spermatophyta</taxon>
        <taxon>Magnoliopsida</taxon>
        <taxon>eudicotyledons</taxon>
        <taxon>Gunneridae</taxon>
        <taxon>Pentapetalae</taxon>
        <taxon>rosids</taxon>
        <taxon>fabids</taxon>
        <taxon>Fabales</taxon>
        <taxon>Fabaceae</taxon>
        <taxon>Papilionoideae</taxon>
        <taxon>50 kb inversion clade</taxon>
        <taxon>NPAAA clade</taxon>
        <taxon>indigoferoid/millettioid clade</taxon>
        <taxon>Phaseoleae</taxon>
        <taxon>Clitoria</taxon>
    </lineage>
</organism>
<sequence>MSMANNVIMALVEVASLPLSPFSLTFTHNSETQRHNLYLNCSKTNHTFPSSFSVSSSPFRNKPIPSLLSCLPHASESSSSSSAPSTKLYVSGLSFRTTEESLRNAFKNFGQLVEVNLVMDKIANRPRGFAFLRYATEEESRKAIEGMHGKFLDGRVIFVEVAKPRSEVRQRHKQDTRL</sequence>
<dbReference type="InterPro" id="IPR012677">
    <property type="entry name" value="Nucleotide-bd_a/b_plait_sf"/>
</dbReference>
<dbReference type="PROSITE" id="PS50102">
    <property type="entry name" value="RRM"/>
    <property type="match status" value="1"/>
</dbReference>
<dbReference type="SMART" id="SM00360">
    <property type="entry name" value="RRM"/>
    <property type="match status" value="1"/>
</dbReference>
<dbReference type="InterPro" id="IPR035979">
    <property type="entry name" value="RBD_domain_sf"/>
</dbReference>
<name>A0AAN9F6R5_CLITE</name>
<evidence type="ECO:0000256" key="1">
    <source>
        <dbReference type="ARBA" id="ARBA00022884"/>
    </source>
</evidence>
<dbReference type="GO" id="GO:0003723">
    <property type="term" value="F:RNA binding"/>
    <property type="evidence" value="ECO:0007669"/>
    <property type="project" value="UniProtKB-UniRule"/>
</dbReference>
<dbReference type="SUPFAM" id="SSF54928">
    <property type="entry name" value="RNA-binding domain, RBD"/>
    <property type="match status" value="1"/>
</dbReference>